<proteinExistence type="predicted"/>
<evidence type="ECO:0000256" key="3">
    <source>
        <dbReference type="ARBA" id="ARBA00022475"/>
    </source>
</evidence>
<evidence type="ECO:0000256" key="2">
    <source>
        <dbReference type="ARBA" id="ARBA00011984"/>
    </source>
</evidence>
<keyword evidence="6" id="KW-0342">GTP-binding</keyword>
<evidence type="ECO:0000256" key="7">
    <source>
        <dbReference type="ARBA" id="ARBA00023136"/>
    </source>
</evidence>
<organism evidence="8 9">
    <name type="scientific">Geodia barretti</name>
    <name type="common">Barrett's horny sponge</name>
    <dbReference type="NCBI Taxonomy" id="519541"/>
    <lineage>
        <taxon>Eukaryota</taxon>
        <taxon>Metazoa</taxon>
        <taxon>Porifera</taxon>
        <taxon>Demospongiae</taxon>
        <taxon>Heteroscleromorpha</taxon>
        <taxon>Tetractinellida</taxon>
        <taxon>Astrophorina</taxon>
        <taxon>Geodiidae</taxon>
        <taxon>Geodia</taxon>
    </lineage>
</organism>
<dbReference type="InterPro" id="IPR020849">
    <property type="entry name" value="Small_GTPase_Ras-type"/>
</dbReference>
<dbReference type="SMART" id="SM00174">
    <property type="entry name" value="RHO"/>
    <property type="match status" value="1"/>
</dbReference>
<dbReference type="PROSITE" id="PS51420">
    <property type="entry name" value="RHO"/>
    <property type="match status" value="1"/>
</dbReference>
<dbReference type="PROSITE" id="PS51421">
    <property type="entry name" value="RAS"/>
    <property type="match status" value="1"/>
</dbReference>
<evidence type="ECO:0000313" key="8">
    <source>
        <dbReference type="EMBL" id="CAI8055462.1"/>
    </source>
</evidence>
<dbReference type="PRINTS" id="PR00449">
    <property type="entry name" value="RASTRNSFRMNG"/>
</dbReference>
<dbReference type="SUPFAM" id="SSF52540">
    <property type="entry name" value="P-loop containing nucleoside triphosphate hydrolases"/>
    <property type="match status" value="1"/>
</dbReference>
<dbReference type="SMART" id="SM00173">
    <property type="entry name" value="RAS"/>
    <property type="match status" value="1"/>
</dbReference>
<dbReference type="Gene3D" id="3.40.50.300">
    <property type="entry name" value="P-loop containing nucleotide triphosphate hydrolases"/>
    <property type="match status" value="1"/>
</dbReference>
<evidence type="ECO:0000313" key="9">
    <source>
        <dbReference type="Proteomes" id="UP001174909"/>
    </source>
</evidence>
<dbReference type="FunFam" id="3.40.50.300:FF:000343">
    <property type="entry name" value="Ras family gtpase"/>
    <property type="match status" value="1"/>
</dbReference>
<evidence type="ECO:0000256" key="5">
    <source>
        <dbReference type="ARBA" id="ARBA00022801"/>
    </source>
</evidence>
<dbReference type="EC" id="3.6.5.2" evidence="2"/>
<evidence type="ECO:0000256" key="4">
    <source>
        <dbReference type="ARBA" id="ARBA00022741"/>
    </source>
</evidence>
<dbReference type="InterPro" id="IPR001806">
    <property type="entry name" value="Small_GTPase"/>
</dbReference>
<dbReference type="AlphaFoldDB" id="A0AA35TYN2"/>
<evidence type="ECO:0000256" key="6">
    <source>
        <dbReference type="ARBA" id="ARBA00023134"/>
    </source>
</evidence>
<dbReference type="NCBIfam" id="TIGR00231">
    <property type="entry name" value="small_GTP"/>
    <property type="match status" value="1"/>
</dbReference>
<dbReference type="SMART" id="SM00176">
    <property type="entry name" value="RAN"/>
    <property type="match status" value="1"/>
</dbReference>
<dbReference type="Proteomes" id="UP001174909">
    <property type="component" value="Unassembled WGS sequence"/>
</dbReference>
<accession>A0AA35TYN2</accession>
<dbReference type="PANTHER" id="PTHR24070">
    <property type="entry name" value="RAS, DI-RAS, AND RHEB FAMILY MEMBERS OF SMALL GTPASE SUPERFAMILY"/>
    <property type="match status" value="1"/>
</dbReference>
<dbReference type="GO" id="GO:0005886">
    <property type="term" value="C:plasma membrane"/>
    <property type="evidence" value="ECO:0007669"/>
    <property type="project" value="UniProtKB-SubCell"/>
</dbReference>
<sequence>MPTPQGTELHHSPNARFQSGNRVYRIVVLGQGGVGKSALTLQFVSHIFQEDHDPTIEDAYQKQVVIDNHPGILDVLDTAGQDEFTAMREQYMRGGEGFILIYSITEKRSYDELYRFKEMIDRVRNYESVPIVIAGNKSDLGQRRQVSTREGEAMAKEFNCPFFETSAALRHNVEEVFFEIVRCIRSKENEDYLAKKKAERGESGRGLSSLFCCSSSATPS</sequence>
<dbReference type="CDD" id="cd00876">
    <property type="entry name" value="Ras"/>
    <property type="match status" value="1"/>
</dbReference>
<protein>
    <recommendedName>
        <fullName evidence="2">small monomeric GTPase</fullName>
        <ecNumber evidence="2">3.6.5.2</ecNumber>
    </recommendedName>
</protein>
<dbReference type="Pfam" id="PF00071">
    <property type="entry name" value="Ras"/>
    <property type="match status" value="1"/>
</dbReference>
<dbReference type="EMBL" id="CASHTH010004282">
    <property type="protein sequence ID" value="CAI8055462.1"/>
    <property type="molecule type" value="Genomic_DNA"/>
</dbReference>
<keyword evidence="5" id="KW-0378">Hydrolase</keyword>
<comment type="subcellular location">
    <subcellularLocation>
        <location evidence="1">Cell membrane</location>
    </subcellularLocation>
</comment>
<dbReference type="GO" id="GO:0005525">
    <property type="term" value="F:GTP binding"/>
    <property type="evidence" value="ECO:0007669"/>
    <property type="project" value="UniProtKB-KW"/>
</dbReference>
<keyword evidence="9" id="KW-1185">Reference proteome</keyword>
<dbReference type="SMART" id="SM00175">
    <property type="entry name" value="RAB"/>
    <property type="match status" value="1"/>
</dbReference>
<name>A0AA35TYN2_GEOBA</name>
<dbReference type="InterPro" id="IPR027417">
    <property type="entry name" value="P-loop_NTPase"/>
</dbReference>
<dbReference type="InterPro" id="IPR005225">
    <property type="entry name" value="Small_GTP-bd"/>
</dbReference>
<keyword evidence="7" id="KW-0472">Membrane</keyword>
<keyword evidence="3" id="KW-1003">Cell membrane</keyword>
<keyword evidence="4" id="KW-0547">Nucleotide-binding</keyword>
<comment type="caution">
    <text evidence="8">The sequence shown here is derived from an EMBL/GenBank/DDBJ whole genome shotgun (WGS) entry which is preliminary data.</text>
</comment>
<dbReference type="PROSITE" id="PS51419">
    <property type="entry name" value="RAB"/>
    <property type="match status" value="1"/>
</dbReference>
<evidence type="ECO:0000256" key="1">
    <source>
        <dbReference type="ARBA" id="ARBA00004236"/>
    </source>
</evidence>
<dbReference type="GO" id="GO:0007165">
    <property type="term" value="P:signal transduction"/>
    <property type="evidence" value="ECO:0007669"/>
    <property type="project" value="InterPro"/>
</dbReference>
<gene>
    <name evidence="8" type="ORF">GBAR_LOCUS30281</name>
</gene>
<reference evidence="8" key="1">
    <citation type="submission" date="2023-03" db="EMBL/GenBank/DDBJ databases">
        <authorList>
            <person name="Steffen K."/>
            <person name="Cardenas P."/>
        </authorList>
    </citation>
    <scope>NUCLEOTIDE SEQUENCE</scope>
</reference>
<dbReference type="GO" id="GO:0003925">
    <property type="term" value="F:G protein activity"/>
    <property type="evidence" value="ECO:0007669"/>
    <property type="project" value="UniProtKB-EC"/>
</dbReference>